<dbReference type="InterPro" id="IPR000994">
    <property type="entry name" value="Pept_M24"/>
</dbReference>
<dbReference type="InterPro" id="IPR029149">
    <property type="entry name" value="Creatin/AminoP/Spt16_N"/>
</dbReference>
<dbReference type="Gene3D" id="3.90.230.10">
    <property type="entry name" value="Creatinase/methionine aminopeptidase superfamily"/>
    <property type="match status" value="1"/>
</dbReference>
<dbReference type="Gene3D" id="3.40.350.10">
    <property type="entry name" value="Creatinase/prolidase N-terminal domain"/>
    <property type="match status" value="1"/>
</dbReference>
<evidence type="ECO:0000259" key="2">
    <source>
        <dbReference type="Pfam" id="PF01321"/>
    </source>
</evidence>
<name>A0A2T0BSC6_9CLOT</name>
<dbReference type="GO" id="GO:0102009">
    <property type="term" value="F:proline dipeptidase activity"/>
    <property type="evidence" value="ECO:0007669"/>
    <property type="project" value="UniProtKB-EC"/>
</dbReference>
<dbReference type="PANTHER" id="PTHR46112:SF2">
    <property type="entry name" value="XAA-PRO AMINOPEPTIDASE P-RELATED"/>
    <property type="match status" value="1"/>
</dbReference>
<sequence>MKCTPKSEVYTRISNFQRELQDKNIDGAIVLLNSDMFYFTGTVQKSFLYMPCDGEPILMVKRSMRRALDESPLKNIVPIKSPRQIPQVLSDFGYDSIKKIGLELDVLPFNIYTIYKNMFPDAKFYDVSPLIRGIRAIKSLYEIQLLQNAVSIIGESFLQVPSFLREGMSEMELAALFEAEMRKRGYSGFCRTRAFNQEFFYGNVCTGESGFYPSFFDGPVGGSGPSVSHSQGAGWKRVNKNEVVYIDYTCVIEGYAGDQTRVFCMGQLTPKMVKAFDDAVLIESEVAKSIKPGTLAEEPYFLALKMAEEMGYKDNFMGYKEDRVKFLGHGIGLELDEWPVLAKGFKSPIMPGMTFAMEPKFVFPEGCIGTENSFVMTETGLKNMATIPEVITYLDK</sequence>
<dbReference type="Proteomes" id="UP000237798">
    <property type="component" value="Unassembled WGS sequence"/>
</dbReference>
<evidence type="ECO:0000313" key="3">
    <source>
        <dbReference type="EMBL" id="PRR86791.1"/>
    </source>
</evidence>
<comment type="caution">
    <text evidence="3">The sequence shown here is derived from an EMBL/GenBank/DDBJ whole genome shotgun (WGS) entry which is preliminary data.</text>
</comment>
<accession>A0A2T0BSC6</accession>
<organism evidence="3 4">
    <name type="scientific">Clostridium luticellarii</name>
    <dbReference type="NCBI Taxonomy" id="1691940"/>
    <lineage>
        <taxon>Bacteria</taxon>
        <taxon>Bacillati</taxon>
        <taxon>Bacillota</taxon>
        <taxon>Clostridia</taxon>
        <taxon>Eubacteriales</taxon>
        <taxon>Clostridiaceae</taxon>
        <taxon>Clostridium</taxon>
    </lineage>
</organism>
<evidence type="ECO:0000313" key="4">
    <source>
        <dbReference type="Proteomes" id="UP000237798"/>
    </source>
</evidence>
<feature type="domain" description="Peptidase M24" evidence="1">
    <location>
        <begin position="145"/>
        <end position="378"/>
    </location>
</feature>
<dbReference type="PANTHER" id="PTHR46112">
    <property type="entry name" value="AMINOPEPTIDASE"/>
    <property type="match status" value="1"/>
</dbReference>
<keyword evidence="3" id="KW-0645">Protease</keyword>
<dbReference type="Pfam" id="PF01321">
    <property type="entry name" value="Creatinase_N"/>
    <property type="match status" value="1"/>
</dbReference>
<dbReference type="InterPro" id="IPR036005">
    <property type="entry name" value="Creatinase/aminopeptidase-like"/>
</dbReference>
<dbReference type="EC" id="3.4.13.9" evidence="3"/>
<evidence type="ECO:0000259" key="1">
    <source>
        <dbReference type="Pfam" id="PF00557"/>
    </source>
</evidence>
<dbReference type="RefSeq" id="WP_106007779.1">
    <property type="nucleotide sequence ID" value="NZ_JALCPJ010000025.1"/>
</dbReference>
<dbReference type="SUPFAM" id="SSF55920">
    <property type="entry name" value="Creatinase/aminopeptidase"/>
    <property type="match status" value="1"/>
</dbReference>
<reference evidence="3 4" key="1">
    <citation type="submission" date="2018-03" db="EMBL/GenBank/DDBJ databases">
        <title>Genome sequence of Clostridium luticellarii DSM 29923.</title>
        <authorList>
            <person name="Poehlein A."/>
            <person name="Daniel R."/>
        </authorList>
    </citation>
    <scope>NUCLEOTIDE SEQUENCE [LARGE SCALE GENOMIC DNA]</scope>
    <source>
        <strain evidence="3 4">DSM 29923</strain>
    </source>
</reference>
<keyword evidence="4" id="KW-1185">Reference proteome</keyword>
<dbReference type="AlphaFoldDB" id="A0A2T0BSC6"/>
<dbReference type="EMBL" id="PVXP01000002">
    <property type="protein sequence ID" value="PRR86791.1"/>
    <property type="molecule type" value="Genomic_DNA"/>
</dbReference>
<dbReference type="InterPro" id="IPR050659">
    <property type="entry name" value="Peptidase_M24B"/>
</dbReference>
<feature type="domain" description="Creatinase N-terminal" evidence="2">
    <location>
        <begin position="12"/>
        <end position="137"/>
    </location>
</feature>
<dbReference type="InterPro" id="IPR000587">
    <property type="entry name" value="Creatinase_N"/>
</dbReference>
<dbReference type="SUPFAM" id="SSF53092">
    <property type="entry name" value="Creatinase/prolidase N-terminal domain"/>
    <property type="match status" value="1"/>
</dbReference>
<dbReference type="Pfam" id="PF00557">
    <property type="entry name" value="Peptidase_M24"/>
    <property type="match status" value="1"/>
</dbReference>
<dbReference type="CDD" id="cd01066">
    <property type="entry name" value="APP_MetAP"/>
    <property type="match status" value="1"/>
</dbReference>
<dbReference type="OrthoDB" id="9806388at2"/>
<protein>
    <submittedName>
        <fullName evidence="3">Xaa-Pro dipeptidase</fullName>
        <ecNumber evidence="3">3.4.13.9</ecNumber>
    </submittedName>
</protein>
<proteinExistence type="predicted"/>
<keyword evidence="3" id="KW-0224">Dipeptidase</keyword>
<keyword evidence="3" id="KW-0378">Hydrolase</keyword>
<gene>
    <name evidence="3" type="primary">pepQ_1</name>
    <name evidence="3" type="ORF">CLLU_02750</name>
</gene>